<feature type="compositionally biased region" description="Low complexity" evidence="1">
    <location>
        <begin position="136"/>
        <end position="175"/>
    </location>
</feature>
<dbReference type="AlphaFoldDB" id="A0A1X2HLV4"/>
<dbReference type="Proteomes" id="UP000242180">
    <property type="component" value="Unassembled WGS sequence"/>
</dbReference>
<feature type="compositionally biased region" description="Low complexity" evidence="1">
    <location>
        <begin position="190"/>
        <end position="200"/>
    </location>
</feature>
<dbReference type="InParanoid" id="A0A1X2HLV4"/>
<feature type="region of interest" description="Disordered" evidence="1">
    <location>
        <begin position="122"/>
        <end position="214"/>
    </location>
</feature>
<comment type="caution">
    <text evidence="2">The sequence shown here is derived from an EMBL/GenBank/DDBJ whole genome shotgun (WGS) entry which is preliminary data.</text>
</comment>
<dbReference type="OrthoDB" id="19659at2759"/>
<name>A0A1X2HLV4_SYNRA</name>
<organism evidence="2 3">
    <name type="scientific">Syncephalastrum racemosum</name>
    <name type="common">Filamentous fungus</name>
    <dbReference type="NCBI Taxonomy" id="13706"/>
    <lineage>
        <taxon>Eukaryota</taxon>
        <taxon>Fungi</taxon>
        <taxon>Fungi incertae sedis</taxon>
        <taxon>Mucoromycota</taxon>
        <taxon>Mucoromycotina</taxon>
        <taxon>Mucoromycetes</taxon>
        <taxon>Mucorales</taxon>
        <taxon>Syncephalastraceae</taxon>
        <taxon>Syncephalastrum</taxon>
    </lineage>
</organism>
<evidence type="ECO:0000313" key="3">
    <source>
        <dbReference type="Proteomes" id="UP000242180"/>
    </source>
</evidence>
<accession>A0A1X2HLV4</accession>
<dbReference type="EMBL" id="MCGN01000002">
    <property type="protein sequence ID" value="ORZ00327.1"/>
    <property type="molecule type" value="Genomic_DNA"/>
</dbReference>
<reference evidence="2 3" key="1">
    <citation type="submission" date="2016-07" db="EMBL/GenBank/DDBJ databases">
        <title>Pervasive Adenine N6-methylation of Active Genes in Fungi.</title>
        <authorList>
            <consortium name="DOE Joint Genome Institute"/>
            <person name="Mondo S.J."/>
            <person name="Dannebaum R.O."/>
            <person name="Kuo R.C."/>
            <person name="Labutti K."/>
            <person name="Haridas S."/>
            <person name="Kuo A."/>
            <person name="Salamov A."/>
            <person name="Ahrendt S.R."/>
            <person name="Lipzen A."/>
            <person name="Sullivan W."/>
            <person name="Andreopoulos W.B."/>
            <person name="Clum A."/>
            <person name="Lindquist E."/>
            <person name="Daum C."/>
            <person name="Ramamoorthy G.K."/>
            <person name="Gryganskyi A."/>
            <person name="Culley D."/>
            <person name="Magnuson J.K."/>
            <person name="James T.Y."/>
            <person name="O'Malley M.A."/>
            <person name="Stajich J.E."/>
            <person name="Spatafora J.W."/>
            <person name="Visel A."/>
            <person name="Grigoriev I.V."/>
        </authorList>
    </citation>
    <scope>NUCLEOTIDE SEQUENCE [LARGE SCALE GENOMIC DNA]</scope>
    <source>
        <strain evidence="2 3">NRRL 2496</strain>
    </source>
</reference>
<evidence type="ECO:0000256" key="1">
    <source>
        <dbReference type="SAM" id="MobiDB-lite"/>
    </source>
</evidence>
<keyword evidence="3" id="KW-1185">Reference proteome</keyword>
<proteinExistence type="predicted"/>
<protein>
    <submittedName>
        <fullName evidence="2">Uncharacterized protein</fullName>
    </submittedName>
</protein>
<evidence type="ECO:0000313" key="2">
    <source>
        <dbReference type="EMBL" id="ORZ00327.1"/>
    </source>
</evidence>
<sequence>MGSTFAKRKKISPPYVSSCKCYEPDLGHYGSAGETTPTAELALRQSLTEASTAHYEDQLNDVKETMAKVSTYYTKLLSLRSTISMLTARSGQLQRRADKLKSTKIQYLSQIDDIRQAERARDQKIAARVVPQQTISPSTSSATNKSTSTSTSAAQQKSSPVPSPVPSETAVPAVAKKIKKKKPKAREVSLSDQGWSSSSSLKKKDKKDGGNKEV</sequence>
<gene>
    <name evidence="2" type="ORF">BCR43DRAFT_137215</name>
</gene>